<keyword evidence="6" id="KW-0408">Iron</keyword>
<evidence type="ECO:0000256" key="2">
    <source>
        <dbReference type="ARBA" id="ARBA00022475"/>
    </source>
</evidence>
<keyword evidence="4" id="KW-0547">Nucleotide-binding</keyword>
<dbReference type="InterPro" id="IPR003593">
    <property type="entry name" value="AAA+_ATPase"/>
</dbReference>
<evidence type="ECO:0000256" key="7">
    <source>
        <dbReference type="ARBA" id="ARBA00023065"/>
    </source>
</evidence>
<evidence type="ECO:0000256" key="3">
    <source>
        <dbReference type="ARBA" id="ARBA00022496"/>
    </source>
</evidence>
<dbReference type="EMBL" id="BAAAQG010000010">
    <property type="protein sequence ID" value="GAA1713212.1"/>
    <property type="molecule type" value="Genomic_DNA"/>
</dbReference>
<reference evidence="10 11" key="1">
    <citation type="journal article" date="2019" name="Int. J. Syst. Evol. Microbiol.">
        <title>The Global Catalogue of Microorganisms (GCM) 10K type strain sequencing project: providing services to taxonomists for standard genome sequencing and annotation.</title>
        <authorList>
            <consortium name="The Broad Institute Genomics Platform"/>
            <consortium name="The Broad Institute Genome Sequencing Center for Infectious Disease"/>
            <person name="Wu L."/>
            <person name="Ma J."/>
        </authorList>
    </citation>
    <scope>NUCLEOTIDE SEQUENCE [LARGE SCALE GENOMIC DNA]</scope>
    <source>
        <strain evidence="10 11">JCM 16002</strain>
    </source>
</reference>
<gene>
    <name evidence="10" type="ORF">GCM10009831_23640</name>
</gene>
<keyword evidence="2" id="KW-1003">Cell membrane</keyword>
<dbReference type="CDD" id="cd03259">
    <property type="entry name" value="ABC_Carb_Solutes_like"/>
    <property type="match status" value="1"/>
</dbReference>
<keyword evidence="5 10" id="KW-0067">ATP-binding</keyword>
<keyword evidence="3" id="KW-0410">Iron transport</keyword>
<dbReference type="InterPro" id="IPR003439">
    <property type="entry name" value="ABC_transporter-like_ATP-bd"/>
</dbReference>
<dbReference type="PANTHER" id="PTHR42781">
    <property type="entry name" value="SPERMIDINE/PUTRESCINE IMPORT ATP-BINDING PROTEIN POTA"/>
    <property type="match status" value="1"/>
</dbReference>
<comment type="caution">
    <text evidence="10">The sequence shown here is derived from an EMBL/GenBank/DDBJ whole genome shotgun (WGS) entry which is preliminary data.</text>
</comment>
<evidence type="ECO:0000256" key="4">
    <source>
        <dbReference type="ARBA" id="ARBA00022741"/>
    </source>
</evidence>
<dbReference type="PANTHER" id="PTHR42781:SF4">
    <property type="entry name" value="SPERMIDINE_PUTRESCINE IMPORT ATP-BINDING PROTEIN POTA"/>
    <property type="match status" value="1"/>
</dbReference>
<accession>A0ABN2IWI0</accession>
<evidence type="ECO:0000313" key="11">
    <source>
        <dbReference type="Proteomes" id="UP001500383"/>
    </source>
</evidence>
<sequence>MSELDATGVDVRFGATRALDSVDLHVDAGRILALVGPSGSGKSTFLRAVAGFVTPDAGTLRVGDRVLVGDGIMVPPERRGLGMVFQHHAVWPHMSVAENVAYPLRRARWNRTDREARVAEVLETVELGDLADRAPDTLSGGQRQRVALARALVARPAVLLLDEALSALDEPLRASLRLMLRRLAAEYELTMVHVTHDRDEALAIGDQVAVLNRGRLVQVGSPAELDSSPNSEFVARFLHDATCVAGSMGDGRFRSDDGRVSVPLEALDFPSGRVNGPAHLALPPDGVELVDQPAGDGVLPVEVVTSLYGRRGRTVICRSGDLELRVLTSGVDETSPTPRGARVRRGFVYPRVLE</sequence>
<protein>
    <submittedName>
        <fullName evidence="10">ABC transporter ATP-binding protein</fullName>
    </submittedName>
</protein>
<organism evidence="10 11">
    <name type="scientific">Dietzia cercidiphylli</name>
    <dbReference type="NCBI Taxonomy" id="498199"/>
    <lineage>
        <taxon>Bacteria</taxon>
        <taxon>Bacillati</taxon>
        <taxon>Actinomycetota</taxon>
        <taxon>Actinomycetes</taxon>
        <taxon>Mycobacteriales</taxon>
        <taxon>Dietziaceae</taxon>
        <taxon>Dietzia</taxon>
    </lineage>
</organism>
<evidence type="ECO:0000256" key="8">
    <source>
        <dbReference type="ARBA" id="ARBA00023136"/>
    </source>
</evidence>
<dbReference type="Gene3D" id="3.40.50.300">
    <property type="entry name" value="P-loop containing nucleotide triphosphate hydrolases"/>
    <property type="match status" value="1"/>
</dbReference>
<evidence type="ECO:0000313" key="10">
    <source>
        <dbReference type="EMBL" id="GAA1713212.1"/>
    </source>
</evidence>
<evidence type="ECO:0000256" key="6">
    <source>
        <dbReference type="ARBA" id="ARBA00023004"/>
    </source>
</evidence>
<dbReference type="InterPro" id="IPR015853">
    <property type="entry name" value="ABC_transpr_FbpC"/>
</dbReference>
<evidence type="ECO:0000259" key="9">
    <source>
        <dbReference type="PROSITE" id="PS50893"/>
    </source>
</evidence>
<keyword evidence="8" id="KW-0472">Membrane</keyword>
<feature type="domain" description="ABC transporter" evidence="9">
    <location>
        <begin position="4"/>
        <end position="238"/>
    </location>
</feature>
<dbReference type="PROSITE" id="PS00211">
    <property type="entry name" value="ABC_TRANSPORTER_1"/>
    <property type="match status" value="1"/>
</dbReference>
<keyword evidence="11" id="KW-1185">Reference proteome</keyword>
<dbReference type="InterPro" id="IPR050093">
    <property type="entry name" value="ABC_SmlMolc_Importer"/>
</dbReference>
<name>A0ABN2IWI0_9ACTN</name>
<dbReference type="SUPFAM" id="SSF52540">
    <property type="entry name" value="P-loop containing nucleoside triphosphate hydrolases"/>
    <property type="match status" value="1"/>
</dbReference>
<keyword evidence="7" id="KW-0406">Ion transport</keyword>
<evidence type="ECO:0000256" key="5">
    <source>
        <dbReference type="ARBA" id="ARBA00022840"/>
    </source>
</evidence>
<dbReference type="PROSITE" id="PS50893">
    <property type="entry name" value="ABC_TRANSPORTER_2"/>
    <property type="match status" value="1"/>
</dbReference>
<dbReference type="InterPro" id="IPR017871">
    <property type="entry name" value="ABC_transporter-like_CS"/>
</dbReference>
<dbReference type="Pfam" id="PF00005">
    <property type="entry name" value="ABC_tran"/>
    <property type="match status" value="1"/>
</dbReference>
<dbReference type="RefSeq" id="WP_182658129.1">
    <property type="nucleotide sequence ID" value="NZ_BAAAQG010000010.1"/>
</dbReference>
<proteinExistence type="predicted"/>
<dbReference type="Proteomes" id="UP001500383">
    <property type="component" value="Unassembled WGS sequence"/>
</dbReference>
<evidence type="ECO:0000256" key="1">
    <source>
        <dbReference type="ARBA" id="ARBA00022448"/>
    </source>
</evidence>
<dbReference type="InterPro" id="IPR027417">
    <property type="entry name" value="P-loop_NTPase"/>
</dbReference>
<dbReference type="GO" id="GO:0005524">
    <property type="term" value="F:ATP binding"/>
    <property type="evidence" value="ECO:0007669"/>
    <property type="project" value="UniProtKB-KW"/>
</dbReference>
<keyword evidence="1" id="KW-0813">Transport</keyword>
<dbReference type="SMART" id="SM00382">
    <property type="entry name" value="AAA"/>
    <property type="match status" value="1"/>
</dbReference>